<keyword evidence="4" id="KW-1185">Reference proteome</keyword>
<reference evidence="3" key="1">
    <citation type="submission" date="2020-11" db="EMBL/GenBank/DDBJ databases">
        <authorList>
            <person name="Tran Van P."/>
        </authorList>
    </citation>
    <scope>NUCLEOTIDE SEQUENCE</scope>
</reference>
<protein>
    <recommendedName>
        <fullName evidence="2">C2 domain-containing protein</fullName>
    </recommendedName>
</protein>
<evidence type="ECO:0000313" key="3">
    <source>
        <dbReference type="EMBL" id="CAD7641799.1"/>
    </source>
</evidence>
<evidence type="ECO:0000313" key="4">
    <source>
        <dbReference type="Proteomes" id="UP000728032"/>
    </source>
</evidence>
<dbReference type="InterPro" id="IPR035892">
    <property type="entry name" value="C2_domain_sf"/>
</dbReference>
<proteinExistence type="predicted"/>
<dbReference type="Gene3D" id="2.60.40.150">
    <property type="entry name" value="C2 domain"/>
    <property type="match status" value="1"/>
</dbReference>
<dbReference type="SUPFAM" id="SSF49562">
    <property type="entry name" value="C2 domain (Calcium/lipid-binding domain, CaLB)"/>
    <property type="match status" value="1"/>
</dbReference>
<keyword evidence="1" id="KW-0812">Transmembrane</keyword>
<dbReference type="EMBL" id="OC915744">
    <property type="protein sequence ID" value="CAD7641799.1"/>
    <property type="molecule type" value="Genomic_DNA"/>
</dbReference>
<dbReference type="PANTHER" id="PTHR21119">
    <property type="entry name" value="C2 DOMAIN-CONTAINING PROTEIN"/>
    <property type="match status" value="1"/>
</dbReference>
<dbReference type="InterPro" id="IPR000008">
    <property type="entry name" value="C2_dom"/>
</dbReference>
<feature type="domain" description="C2" evidence="2">
    <location>
        <begin position="282"/>
        <end position="408"/>
    </location>
</feature>
<dbReference type="InterPro" id="IPR039934">
    <property type="entry name" value="C2CD2/C2CD2L"/>
</dbReference>
<dbReference type="Pfam" id="PF00168">
    <property type="entry name" value="C2"/>
    <property type="match status" value="1"/>
</dbReference>
<accession>A0A7R9QF05</accession>
<dbReference type="PANTHER" id="PTHR21119:SF5">
    <property type="entry name" value="C2 DOMAIN-CONTAINING PROTEIN"/>
    <property type="match status" value="1"/>
</dbReference>
<gene>
    <name evidence="3" type="ORF">ONB1V03_LOCUS3268</name>
</gene>
<name>A0A7R9QF05_9ACAR</name>
<dbReference type="AlphaFoldDB" id="A0A7R9QF05"/>
<dbReference type="EMBL" id="CAJPVJ010000919">
    <property type="protein sequence ID" value="CAG2163702.1"/>
    <property type="molecule type" value="Genomic_DNA"/>
</dbReference>
<organism evidence="3">
    <name type="scientific">Oppiella nova</name>
    <dbReference type="NCBI Taxonomy" id="334625"/>
    <lineage>
        <taxon>Eukaryota</taxon>
        <taxon>Metazoa</taxon>
        <taxon>Ecdysozoa</taxon>
        <taxon>Arthropoda</taxon>
        <taxon>Chelicerata</taxon>
        <taxon>Arachnida</taxon>
        <taxon>Acari</taxon>
        <taxon>Acariformes</taxon>
        <taxon>Sarcoptiformes</taxon>
        <taxon>Oribatida</taxon>
        <taxon>Brachypylina</taxon>
        <taxon>Oppioidea</taxon>
        <taxon>Oppiidae</taxon>
        <taxon>Oppiella</taxon>
    </lineage>
</organism>
<sequence length="533" mass="60263">MSTDSPTGVVQQILSNVSDLVVASIDSLHKLMTRLGVMQTIDWTTMLLIFWVVFALIVYSVGNILVVVINKRKQINDTKIDDHSNSDTIVKTSVGLDHKNKVLKSNEAIGPDRDCVLWINNIIQWFFSQNDTILKSMFEIWLNSLNNQNRKLSKDNGFSMEFSELCRDKSFTPELSNVMVDKESNDNITVNCKISTKGIKLLVKAFRDNDSVSEEPMLYELHMDRFEGMMKIVCISEEQLFVVRFVERPDFKASLKAIKSLQNHKQKSDHKIVSEDAIINAIINTITKSVVDLCLSGYQDFPRFKRTDQQNSIGFHNSKTIERKLFVKVVKANGLRVNNKEVDEPPQQAHTSTIKNTSSPVWNEHFIFNLKEESTEILFELYDKTNGIVSVNELKLNPSQNQVLKLQPRPLEADQISGSLSVEFLFIEHSSGDTSPDATPISGSPKNTGLGIFEANLFKPNGTVSKNKDVPIIVSSDADECHESIESVETTETPVLDVIAEQIAHKYLFVNHWEHLLRNGPYGPISKEILSIY</sequence>
<dbReference type="SMART" id="SM00239">
    <property type="entry name" value="C2"/>
    <property type="match status" value="1"/>
</dbReference>
<dbReference type="Proteomes" id="UP000728032">
    <property type="component" value="Unassembled WGS sequence"/>
</dbReference>
<evidence type="ECO:0000259" key="2">
    <source>
        <dbReference type="SMART" id="SM00239"/>
    </source>
</evidence>
<evidence type="ECO:0000256" key="1">
    <source>
        <dbReference type="SAM" id="Phobius"/>
    </source>
</evidence>
<feature type="transmembrane region" description="Helical" evidence="1">
    <location>
        <begin position="48"/>
        <end position="69"/>
    </location>
</feature>
<keyword evidence="1" id="KW-0472">Membrane</keyword>
<keyword evidence="1" id="KW-1133">Transmembrane helix</keyword>
<dbReference type="OrthoDB" id="9976063at2759"/>